<dbReference type="Pfam" id="PF16640">
    <property type="entry name" value="Big_3_5"/>
    <property type="match status" value="2"/>
</dbReference>
<dbReference type="eggNOG" id="COG2373">
    <property type="taxonomic scope" value="Bacteria"/>
</dbReference>
<organism evidence="5 6">
    <name type="scientific">Terriglobus roseus (strain DSM 18391 / NRRL B-41598 / KBS 63)</name>
    <dbReference type="NCBI Taxonomy" id="926566"/>
    <lineage>
        <taxon>Bacteria</taxon>
        <taxon>Pseudomonadati</taxon>
        <taxon>Acidobacteriota</taxon>
        <taxon>Terriglobia</taxon>
        <taxon>Terriglobales</taxon>
        <taxon>Acidobacteriaceae</taxon>
        <taxon>Terriglobus</taxon>
    </lineage>
</organism>
<evidence type="ECO:0000256" key="1">
    <source>
        <dbReference type="ARBA" id="ARBA00022729"/>
    </source>
</evidence>
<keyword evidence="2" id="KW-0812">Transmembrane</keyword>
<name>I3ZHQ3_TERRK</name>
<dbReference type="eggNOG" id="COG3391">
    <property type="taxonomic scope" value="Bacteria"/>
</dbReference>
<feature type="transmembrane region" description="Helical" evidence="2">
    <location>
        <begin position="908"/>
        <end position="926"/>
    </location>
</feature>
<dbReference type="KEGG" id="trs:Terro_2161"/>
<proteinExistence type="predicted"/>
<keyword evidence="2" id="KW-1133">Transmembrane helix</keyword>
<feature type="domain" description="Bacterial Ig-like" evidence="3">
    <location>
        <begin position="608"/>
        <end position="696"/>
    </location>
</feature>
<evidence type="ECO:0000313" key="6">
    <source>
        <dbReference type="Proteomes" id="UP000006056"/>
    </source>
</evidence>
<dbReference type="KEGG" id="trs:Terro_2525"/>
<keyword evidence="6" id="KW-1185">Reference proteome</keyword>
<dbReference type="Proteomes" id="UP000006056">
    <property type="component" value="Chromosome"/>
</dbReference>
<dbReference type="InterPro" id="IPR013783">
    <property type="entry name" value="Ig-like_fold"/>
</dbReference>
<dbReference type="Gene3D" id="2.60.40.10">
    <property type="entry name" value="Immunoglobulins"/>
    <property type="match status" value="2"/>
</dbReference>
<dbReference type="Gene3D" id="2.30.30.100">
    <property type="match status" value="6"/>
</dbReference>
<dbReference type="HOGENOM" id="CLU_306718_0_0_0"/>
<keyword evidence="1" id="KW-0732">Signal</keyword>
<evidence type="ECO:0000256" key="2">
    <source>
        <dbReference type="SAM" id="Phobius"/>
    </source>
</evidence>
<feature type="domain" description="Bacterial Ig-like" evidence="3">
    <location>
        <begin position="62"/>
        <end position="151"/>
    </location>
</feature>
<dbReference type="eggNOG" id="COG2133">
    <property type="taxonomic scope" value="Bacteria"/>
</dbReference>
<reference evidence="5 6" key="1">
    <citation type="submission" date="2012-06" db="EMBL/GenBank/DDBJ databases">
        <title>Complete genome of Terriglobus roseus DSM 18391.</title>
        <authorList>
            <consortium name="US DOE Joint Genome Institute (JGI-PGF)"/>
            <person name="Lucas S."/>
            <person name="Copeland A."/>
            <person name="Lapidus A."/>
            <person name="Glavina del Rio T."/>
            <person name="Dalin E."/>
            <person name="Tice H."/>
            <person name="Bruce D."/>
            <person name="Goodwin L."/>
            <person name="Pitluck S."/>
            <person name="Peters L."/>
            <person name="Mikhailova N."/>
            <person name="Munk A.C.C."/>
            <person name="Kyrpides N."/>
            <person name="Mavromatis K."/>
            <person name="Ivanova N."/>
            <person name="Brettin T."/>
            <person name="Detter J.C."/>
            <person name="Han C."/>
            <person name="Larimer F."/>
            <person name="Land M."/>
            <person name="Hauser L."/>
            <person name="Markowitz V."/>
            <person name="Cheng J.-F."/>
            <person name="Hugenholtz P."/>
            <person name="Woyke T."/>
            <person name="Wu D."/>
            <person name="Brambilla E."/>
            <person name="Klenk H.-P."/>
            <person name="Eisen J.A."/>
        </authorList>
    </citation>
    <scope>NUCLEOTIDE SEQUENCE [LARGE SCALE GENOMIC DNA]</scope>
    <source>
        <strain evidence="5">DSM 18391</strain>
        <strain evidence="6">DSM 18391 / NRRL B-41598 / KBS 63</strain>
    </source>
</reference>
<dbReference type="Pfam" id="PF13517">
    <property type="entry name" value="FG-GAP_3"/>
    <property type="match status" value="2"/>
</dbReference>
<dbReference type="PANTHER" id="PTHR46580:SF4">
    <property type="entry name" value="ATP_GTP-BINDING PROTEIN"/>
    <property type="match status" value="1"/>
</dbReference>
<dbReference type="SUPFAM" id="SSF69318">
    <property type="entry name" value="Integrin alpha N-terminal domain"/>
    <property type="match status" value="1"/>
</dbReference>
<sequence length="965" mass="95732">MTSCSPLLACFRFMALRLNLRRIATYSVVAALGVLSWGSSNAVTPTATATTLAARAGGSVVSSVVSGTVVTLSATVLAGSTPVTTGQVKFCDTAGISCVDSYLLGTAQLTSTGTASLRLRTGIGAHTYKAVFTGTAASITSASPVVAVQVTGTHSTVTTLTQTGVAGNYTLAATVAGTGSSVAPTGSVSLVDTTNNNALLGTGVLGSATSAQTFASHVTYATGDSPIASVTADFNNDGFPDIAMANYRGSSVGVFLGNGDGTIGVQVTYGTGASPSYVAAGDFNADGIVDLAVANSVSNTVSVLLGKGDGTFFTQVTYAAGNSPVFVTTADLDSDGVLDLVVSNSLDNSVGVFLGKGDGTFNTQVVVPSGLTPLSIAVADFNADGIPDLAVTNYIANRVGVVIGKGGGVFNSPVSYSVGTGPTPLVAGDFNRDGIVDLAVTNYTANTLSVLTGKGDGTFNAQVVYATGTSPYAIAPADYNGDGILDLAVANYVSDNVGVFVGRADGTFAAQVTYATGSGPSPVSTADFNGDGIADLVTGNYHGNNLSVLLGQLSSTATATATGISPVGAVTSAHLVKATYTGDSLYTGSSSNTVSLTSQPIVTVLTLSVTPAISAYGQQVVLSAVLNPSVAQTLSTNGEVVSFFNGSQALGTGVLTNGSATLNLTTLPVGVSAITARYAGNSNFLASTTASVPHTVSQPGASLSLAAQTLPVGTASATLAAQLTYTGTVAPTAPVSFTVDNGAAVTAVCTGVASPLTCTASYAINSLLAGAHTITASQPAAGAYAAASATAALTLTVSDFAFNATGNTVQTVTGGSAATFTFALSPGSPVYPGGVSFAVAGLDAGMSYTLTPTSVATTAGPQTVSLTVQTVKLTSQADTSPAWSRRSGLALAVLFLPFCLVHRRRVNARLLMLLGCGFLFMTAMTGCGSNTVVTTTTPVNRTITVTATAAGYATPHSASVTLKVQ</sequence>
<dbReference type="InterPro" id="IPR032109">
    <property type="entry name" value="Big_3_5"/>
</dbReference>
<gene>
    <name evidence="4" type="ordered locus">Terro_2161</name>
    <name evidence="5" type="ordered locus">Terro_2525</name>
</gene>
<dbReference type="EMBL" id="CP003379">
    <property type="protein sequence ID" value="AFL88429.1"/>
    <property type="molecule type" value="Genomic_DNA"/>
</dbReference>
<dbReference type="Pfam" id="PF01839">
    <property type="entry name" value="FG-GAP"/>
    <property type="match status" value="2"/>
</dbReference>
<dbReference type="AlphaFoldDB" id="I3ZHQ3"/>
<dbReference type="EMBL" id="CP003379">
    <property type="protein sequence ID" value="AFL88771.1"/>
    <property type="molecule type" value="Genomic_DNA"/>
</dbReference>
<accession>I3ZHQ3</accession>
<dbReference type="PANTHER" id="PTHR46580">
    <property type="entry name" value="SENSOR KINASE-RELATED"/>
    <property type="match status" value="1"/>
</dbReference>
<evidence type="ECO:0000313" key="5">
    <source>
        <dbReference type="EMBL" id="AFL88771.1"/>
    </source>
</evidence>
<dbReference type="STRING" id="926566.Terro_2161"/>
<dbReference type="InterPro" id="IPR028994">
    <property type="entry name" value="Integrin_alpha_N"/>
</dbReference>
<dbReference type="InterPro" id="IPR013517">
    <property type="entry name" value="FG-GAP"/>
</dbReference>
<evidence type="ECO:0000259" key="3">
    <source>
        <dbReference type="Pfam" id="PF16640"/>
    </source>
</evidence>
<keyword evidence="2" id="KW-0472">Membrane</keyword>
<protein>
    <submittedName>
        <fullName evidence="5">FG-GAP repeat protein</fullName>
    </submittedName>
</protein>
<dbReference type="PATRIC" id="fig|926566.3.peg.2130"/>
<evidence type="ECO:0000313" key="4">
    <source>
        <dbReference type="EMBL" id="AFL88429.1"/>
    </source>
</evidence>